<sequence length="78" mass="7925">MIEITSQDLTVVSGAGDVNWVQVGRDVVTTGAVIAGGAFGSGIGGPVVKCKVLSSPQTAVEKLKRILANQHPAGEHNS</sequence>
<accession>A0A552VZ84</accession>
<dbReference type="RefSeq" id="WP_127719242.1">
    <property type="nucleotide sequence ID" value="NZ_CABGHF010000045.1"/>
</dbReference>
<organism evidence="1 2">
    <name type="scientific">Klebsiella spallanzanii</name>
    <dbReference type="NCBI Taxonomy" id="2587528"/>
    <lineage>
        <taxon>Bacteria</taxon>
        <taxon>Pseudomonadati</taxon>
        <taxon>Pseudomonadota</taxon>
        <taxon>Gammaproteobacteria</taxon>
        <taxon>Enterobacterales</taxon>
        <taxon>Enterobacteriaceae</taxon>
        <taxon>Klebsiella/Raoultella group</taxon>
        <taxon>Klebsiella</taxon>
    </lineage>
</organism>
<evidence type="ECO:0000313" key="1">
    <source>
        <dbReference type="EMBL" id="VUT04106.1"/>
    </source>
</evidence>
<dbReference type="Pfam" id="PF17508">
    <property type="entry name" value="MccV"/>
    <property type="match status" value="1"/>
</dbReference>
<name>A0A552VZ84_9ENTR</name>
<reference evidence="1 2" key="1">
    <citation type="submission" date="2019-07" db="EMBL/GenBank/DDBJ databases">
        <authorList>
            <person name="Brisse S."/>
            <person name="Rodrigues C."/>
            <person name="Thorpe H."/>
        </authorList>
    </citation>
    <scope>NUCLEOTIDE SEQUENCE [LARGE SCALE GENOMIC DNA]</scope>
    <source>
        <strain evidence="1">SB6408</strain>
    </source>
</reference>
<evidence type="ECO:0000313" key="2">
    <source>
        <dbReference type="Proteomes" id="UP000318370"/>
    </source>
</evidence>
<protein>
    <submittedName>
        <fullName evidence="1">Uncharacterized protein</fullName>
    </submittedName>
</protein>
<dbReference type="Proteomes" id="UP000318370">
    <property type="component" value="Unassembled WGS sequence"/>
</dbReference>
<proteinExistence type="predicted"/>
<dbReference type="AlphaFoldDB" id="A0A552VZ84"/>
<dbReference type="EMBL" id="CABGHF010000045">
    <property type="protein sequence ID" value="VUT04106.1"/>
    <property type="molecule type" value="Genomic_DNA"/>
</dbReference>
<gene>
    <name evidence="1" type="ORF">SB6408_02159</name>
</gene>
<dbReference type="InterPro" id="IPR020280">
    <property type="entry name" value="MccV"/>
</dbReference>